<organism evidence="2 3">
    <name type="scientific">Levilactobacillus angrenensis</name>
    <dbReference type="NCBI Taxonomy" id="2486020"/>
    <lineage>
        <taxon>Bacteria</taxon>
        <taxon>Bacillati</taxon>
        <taxon>Bacillota</taxon>
        <taxon>Bacilli</taxon>
        <taxon>Lactobacillales</taxon>
        <taxon>Lactobacillaceae</taxon>
        <taxon>Levilactobacillus</taxon>
    </lineage>
</organism>
<name>A0ABW1U6Z0_9LACO</name>
<gene>
    <name evidence="2" type="ORF">ACFP1M_02760</name>
</gene>
<feature type="chain" id="PRO_5045496775" evidence="1">
    <location>
        <begin position="29"/>
        <end position="142"/>
    </location>
</feature>
<dbReference type="EMBL" id="JBHSSO010000009">
    <property type="protein sequence ID" value="MFC6289117.1"/>
    <property type="molecule type" value="Genomic_DNA"/>
</dbReference>
<evidence type="ECO:0000256" key="1">
    <source>
        <dbReference type="SAM" id="SignalP"/>
    </source>
</evidence>
<sequence>MKKNILMIGLAMVSLDLGLSAAPTTANAKVYSTLPKALRGNWKKHLSWEHINGKTWEHAYTYVGYKYSFWTGMTQSDTYPETVRYVIGKGHGVYKVHTKTTIGGTQYHVDTMKRTKKSLRLTSYWGGKKSSALYTSHHKAIE</sequence>
<dbReference type="Proteomes" id="UP001596258">
    <property type="component" value="Unassembled WGS sequence"/>
</dbReference>
<feature type="signal peptide" evidence="1">
    <location>
        <begin position="1"/>
        <end position="28"/>
    </location>
</feature>
<keyword evidence="1" id="KW-0732">Signal</keyword>
<proteinExistence type="predicted"/>
<protein>
    <submittedName>
        <fullName evidence="2">Uncharacterized protein</fullName>
    </submittedName>
</protein>
<accession>A0ABW1U6Z0</accession>
<reference evidence="3" key="1">
    <citation type="journal article" date="2019" name="Int. J. Syst. Evol. Microbiol.">
        <title>The Global Catalogue of Microorganisms (GCM) 10K type strain sequencing project: providing services to taxonomists for standard genome sequencing and annotation.</title>
        <authorList>
            <consortium name="The Broad Institute Genomics Platform"/>
            <consortium name="The Broad Institute Genome Sequencing Center for Infectious Disease"/>
            <person name="Wu L."/>
            <person name="Ma J."/>
        </authorList>
    </citation>
    <scope>NUCLEOTIDE SEQUENCE [LARGE SCALE GENOMIC DNA]</scope>
    <source>
        <strain evidence="3">CCM 8893</strain>
    </source>
</reference>
<evidence type="ECO:0000313" key="3">
    <source>
        <dbReference type="Proteomes" id="UP001596258"/>
    </source>
</evidence>
<keyword evidence="3" id="KW-1185">Reference proteome</keyword>
<comment type="caution">
    <text evidence="2">The sequence shown here is derived from an EMBL/GenBank/DDBJ whole genome shotgun (WGS) entry which is preliminary data.</text>
</comment>
<evidence type="ECO:0000313" key="2">
    <source>
        <dbReference type="EMBL" id="MFC6289117.1"/>
    </source>
</evidence>
<dbReference type="RefSeq" id="WP_125575271.1">
    <property type="nucleotide sequence ID" value="NZ_JBHSSO010000009.1"/>
</dbReference>